<dbReference type="PANTHER" id="PTHR30538">
    <property type="entry name" value="LYSINE 2,3-AMINOMUTASE-RELATED"/>
    <property type="match status" value="1"/>
</dbReference>
<keyword evidence="7" id="KW-0411">Iron-sulfur</keyword>
<comment type="caution">
    <text evidence="8">The sequence shown here is derived from an EMBL/GenBank/DDBJ whole genome shotgun (WGS) entry which is preliminary data.</text>
</comment>
<reference evidence="8" key="2">
    <citation type="submission" date="2021-05" db="EMBL/GenBank/DDBJ databases">
        <title>Protein family content uncovers lineage relationships and bacterial pathway maintenance mechanisms in DPANN archaea.</title>
        <authorList>
            <person name="Castelle C.J."/>
            <person name="Meheust R."/>
            <person name="Jaffe A.L."/>
            <person name="Seitz K."/>
            <person name="Gong X."/>
            <person name="Baker B.J."/>
            <person name="Banfield J.F."/>
        </authorList>
    </citation>
    <scope>NUCLEOTIDE SEQUENCE</scope>
    <source>
        <strain evidence="8">RIFCSPHIGHO2_01_FULL_AR10_44_11</strain>
    </source>
</reference>
<dbReference type="InterPro" id="IPR007197">
    <property type="entry name" value="rSAM"/>
</dbReference>
<accession>A0A8T4KSG6</accession>
<proteinExistence type="predicted"/>
<evidence type="ECO:0000256" key="6">
    <source>
        <dbReference type="ARBA" id="ARBA00023004"/>
    </source>
</evidence>
<reference evidence="8" key="1">
    <citation type="submission" date="2021-03" db="EMBL/GenBank/DDBJ databases">
        <authorList>
            <person name="Jaffe A."/>
        </authorList>
    </citation>
    <scope>NUCLEOTIDE SEQUENCE</scope>
    <source>
        <strain evidence="8">RIFCSPHIGHO2_01_FULL_AR10_44_11</strain>
    </source>
</reference>
<dbReference type="InterPro" id="IPR003739">
    <property type="entry name" value="Lys_aminomutase/Glu_NH3_mut"/>
</dbReference>
<dbReference type="Pfam" id="PF13353">
    <property type="entry name" value="Fer4_12"/>
    <property type="match status" value="1"/>
</dbReference>
<evidence type="ECO:0000256" key="1">
    <source>
        <dbReference type="ARBA" id="ARBA00001933"/>
    </source>
</evidence>
<dbReference type="SUPFAM" id="SSF102114">
    <property type="entry name" value="Radical SAM enzymes"/>
    <property type="match status" value="1"/>
</dbReference>
<dbReference type="InterPro" id="IPR013785">
    <property type="entry name" value="Aldolase_TIM"/>
</dbReference>
<dbReference type="Proteomes" id="UP000677687">
    <property type="component" value="Unassembled WGS sequence"/>
</dbReference>
<dbReference type="EMBL" id="JAGVWD010000002">
    <property type="protein sequence ID" value="MBS3057007.1"/>
    <property type="molecule type" value="Genomic_DNA"/>
</dbReference>
<evidence type="ECO:0000256" key="7">
    <source>
        <dbReference type="ARBA" id="ARBA00023014"/>
    </source>
</evidence>
<comment type="cofactor">
    <cofactor evidence="1">
        <name>pyridoxal 5'-phosphate</name>
        <dbReference type="ChEBI" id="CHEBI:597326"/>
    </cofactor>
</comment>
<evidence type="ECO:0000256" key="2">
    <source>
        <dbReference type="ARBA" id="ARBA00022485"/>
    </source>
</evidence>
<keyword evidence="6" id="KW-0408">Iron</keyword>
<keyword evidence="4" id="KW-0479">Metal-binding</keyword>
<evidence type="ECO:0000256" key="5">
    <source>
        <dbReference type="ARBA" id="ARBA00022898"/>
    </source>
</evidence>
<organism evidence="8 9">
    <name type="scientific">Candidatus Iainarchaeum sp</name>
    <dbReference type="NCBI Taxonomy" id="3101447"/>
    <lineage>
        <taxon>Archaea</taxon>
        <taxon>Candidatus Iainarchaeota</taxon>
        <taxon>Candidatus Iainarchaeia</taxon>
        <taxon>Candidatus Iainarchaeales</taxon>
        <taxon>Candidatus Iainarchaeaceae</taxon>
        <taxon>Candidatus Iainarchaeum</taxon>
    </lineage>
</organism>
<dbReference type="Gene3D" id="3.20.20.70">
    <property type="entry name" value="Aldolase class I"/>
    <property type="match status" value="1"/>
</dbReference>
<dbReference type="SFLD" id="SFLDS00029">
    <property type="entry name" value="Radical_SAM"/>
    <property type="match status" value="1"/>
</dbReference>
<sequence length="515" mass="59111">MKNAEHTHLEETVKTGGSDLAVLCNELKKLDLDVITFFKYLRFLYLRKNIRGKINTHLEEILGSEEFAPEIKPGSEKEGKLRRFISKNKLDWGNIDFHLNYRLTSAEELLDILKINGGLKKVIKRGYAMSIMPLNIVTENPELLNKFIPKGDFFTEHYAKHRDPYAIFSEKAKIVKKGHYLASQKFKRSILMNITSACPIGCVSCYKGEFTRVRGRKFYTNLSKAVNVQSKLLVEHLNKHPEIKLVVVSGGEPLLLSNEGIKKMLNYFERARHLAEFRICTGTIFQGLPFRIDDELLDALWEFENRLGIKVTFSAHLSHPAQFTPEALIAISKITRRGFPINTQVPLQGGVNIFINDFKKTMNTLYKLAELQGINGCRPYKYILDMNVGSLEYSVPLEFMLKVLAELKYRIDHPWPETWQPVSYTILCKEGNVLLSPHMLLCMNKKISKYKNAVEYYLPVPAGEGRWKIIKYAEPLLEGYNDDPNSLKSLDEKYITALKSKIERGEDKNAGEFGY</sequence>
<dbReference type="GO" id="GO:0046872">
    <property type="term" value="F:metal ion binding"/>
    <property type="evidence" value="ECO:0007669"/>
    <property type="project" value="UniProtKB-KW"/>
</dbReference>
<keyword evidence="2" id="KW-0004">4Fe-4S</keyword>
<dbReference type="PANTHER" id="PTHR30538:SF0">
    <property type="entry name" value="L-LYSINE 2,3-AMINOMUTASE AQ_1632-RELATED"/>
    <property type="match status" value="1"/>
</dbReference>
<dbReference type="InterPro" id="IPR058240">
    <property type="entry name" value="rSAM_sf"/>
</dbReference>
<dbReference type="AlphaFoldDB" id="A0A8T4KSG6"/>
<dbReference type="GO" id="GO:0051539">
    <property type="term" value="F:4 iron, 4 sulfur cluster binding"/>
    <property type="evidence" value="ECO:0007669"/>
    <property type="project" value="UniProtKB-KW"/>
</dbReference>
<keyword evidence="5" id="KW-0663">Pyridoxal phosphate</keyword>
<evidence type="ECO:0000313" key="9">
    <source>
        <dbReference type="Proteomes" id="UP000677687"/>
    </source>
</evidence>
<evidence type="ECO:0000313" key="8">
    <source>
        <dbReference type="EMBL" id="MBS3057007.1"/>
    </source>
</evidence>
<protein>
    <submittedName>
        <fullName evidence="8">4Fe-4S cluster-binding domain-containing protein</fullName>
    </submittedName>
</protein>
<dbReference type="GO" id="GO:0003824">
    <property type="term" value="F:catalytic activity"/>
    <property type="evidence" value="ECO:0007669"/>
    <property type="project" value="InterPro"/>
</dbReference>
<evidence type="ECO:0000256" key="4">
    <source>
        <dbReference type="ARBA" id="ARBA00022723"/>
    </source>
</evidence>
<evidence type="ECO:0000256" key="3">
    <source>
        <dbReference type="ARBA" id="ARBA00022691"/>
    </source>
</evidence>
<name>A0A8T4KSG6_9ARCH</name>
<gene>
    <name evidence="8" type="ORF">J4415_00065</name>
</gene>
<keyword evidence="3" id="KW-0949">S-adenosyl-L-methionine</keyword>